<organism evidence="1 2">
    <name type="scientific">Zooshikella ganghwensis</name>
    <dbReference type="NCBI Taxonomy" id="202772"/>
    <lineage>
        <taxon>Bacteria</taxon>
        <taxon>Pseudomonadati</taxon>
        <taxon>Pseudomonadota</taxon>
        <taxon>Gammaproteobacteria</taxon>
        <taxon>Oceanospirillales</taxon>
        <taxon>Zooshikellaceae</taxon>
        <taxon>Zooshikella</taxon>
    </lineage>
</organism>
<dbReference type="EMBL" id="NDXW01000008">
    <property type="protein sequence ID" value="RDH41503.1"/>
    <property type="molecule type" value="Genomic_DNA"/>
</dbReference>
<dbReference type="InterPro" id="IPR008861">
    <property type="entry name" value="GpX-like"/>
</dbReference>
<name>A0A4P9VEN0_9GAMM</name>
<protein>
    <submittedName>
        <fullName evidence="1">Phage tail protein</fullName>
    </submittedName>
</protein>
<evidence type="ECO:0000313" key="1">
    <source>
        <dbReference type="EMBL" id="RDH41503.1"/>
    </source>
</evidence>
<dbReference type="Proteomes" id="UP000257039">
    <property type="component" value="Unassembled WGS sequence"/>
</dbReference>
<proteinExistence type="predicted"/>
<dbReference type="Pfam" id="PF05489">
    <property type="entry name" value="Phage_tail_X"/>
    <property type="match status" value="1"/>
</dbReference>
<sequence length="70" mass="7796">MAVKYETQQNDMLDAICHQYYQGDITTLDAVLDANPGIAKHGAQLPAGLVIELPDIHTEAVKDQRMTLWD</sequence>
<keyword evidence="2" id="KW-1185">Reference proteome</keyword>
<gene>
    <name evidence="1" type="ORF">B9G39_28210</name>
</gene>
<comment type="caution">
    <text evidence="1">The sequence shown here is derived from an EMBL/GenBank/DDBJ whole genome shotgun (WGS) entry which is preliminary data.</text>
</comment>
<accession>A0A4P9VEN0</accession>
<evidence type="ECO:0000313" key="2">
    <source>
        <dbReference type="Proteomes" id="UP000257039"/>
    </source>
</evidence>
<dbReference type="AlphaFoldDB" id="A0A4P9VEN0"/>
<reference evidence="1 2" key="1">
    <citation type="submission" date="2017-04" db="EMBL/GenBank/DDBJ databases">
        <title>Draft genome sequence of Zooshikella ganghwensis VG4 isolated from Red Sea sediments.</title>
        <authorList>
            <person name="Rehman Z."/>
            <person name="Alam I."/>
            <person name="Kamau A."/>
            <person name="Bajic V."/>
            <person name="Leiknes T."/>
        </authorList>
    </citation>
    <scope>NUCLEOTIDE SEQUENCE [LARGE SCALE GENOMIC DNA]</scope>
    <source>
        <strain evidence="1 2">VG4</strain>
    </source>
</reference>